<evidence type="ECO:0000313" key="1">
    <source>
        <dbReference type="EMBL" id="GBP16440.1"/>
    </source>
</evidence>
<evidence type="ECO:0000313" key="2">
    <source>
        <dbReference type="Proteomes" id="UP000299102"/>
    </source>
</evidence>
<comment type="caution">
    <text evidence="1">The sequence shown here is derived from an EMBL/GenBank/DDBJ whole genome shotgun (WGS) entry which is preliminary data.</text>
</comment>
<name>A0A4C1TR28_EUMVA</name>
<dbReference type="AlphaFoldDB" id="A0A4C1TR28"/>
<keyword evidence="2" id="KW-1185">Reference proteome</keyword>
<gene>
    <name evidence="1" type="ORF">EVAR_10020_1</name>
</gene>
<organism evidence="1 2">
    <name type="scientific">Eumeta variegata</name>
    <name type="common">Bagworm moth</name>
    <name type="synonym">Eumeta japonica</name>
    <dbReference type="NCBI Taxonomy" id="151549"/>
    <lineage>
        <taxon>Eukaryota</taxon>
        <taxon>Metazoa</taxon>
        <taxon>Ecdysozoa</taxon>
        <taxon>Arthropoda</taxon>
        <taxon>Hexapoda</taxon>
        <taxon>Insecta</taxon>
        <taxon>Pterygota</taxon>
        <taxon>Neoptera</taxon>
        <taxon>Endopterygota</taxon>
        <taxon>Lepidoptera</taxon>
        <taxon>Glossata</taxon>
        <taxon>Ditrysia</taxon>
        <taxon>Tineoidea</taxon>
        <taxon>Psychidae</taxon>
        <taxon>Oiketicinae</taxon>
        <taxon>Eumeta</taxon>
    </lineage>
</organism>
<sequence length="77" mass="8317">MEGARGVGHRNSHSPRSSYLHPYSVRAWHVTDRAGPFPVAVDEGANTVIVSYAYPKNGQIPNFKIAEASAADILPDV</sequence>
<protein>
    <submittedName>
        <fullName evidence="1">Uncharacterized protein</fullName>
    </submittedName>
</protein>
<proteinExistence type="predicted"/>
<accession>A0A4C1TR28</accession>
<dbReference type="EMBL" id="BGZK01000079">
    <property type="protein sequence ID" value="GBP16440.1"/>
    <property type="molecule type" value="Genomic_DNA"/>
</dbReference>
<dbReference type="Proteomes" id="UP000299102">
    <property type="component" value="Unassembled WGS sequence"/>
</dbReference>
<reference evidence="1 2" key="1">
    <citation type="journal article" date="2019" name="Commun. Biol.">
        <title>The bagworm genome reveals a unique fibroin gene that provides high tensile strength.</title>
        <authorList>
            <person name="Kono N."/>
            <person name="Nakamura H."/>
            <person name="Ohtoshi R."/>
            <person name="Tomita M."/>
            <person name="Numata K."/>
            <person name="Arakawa K."/>
        </authorList>
    </citation>
    <scope>NUCLEOTIDE SEQUENCE [LARGE SCALE GENOMIC DNA]</scope>
</reference>
<dbReference type="OrthoDB" id="10557528at2759"/>